<dbReference type="InterPro" id="IPR002110">
    <property type="entry name" value="Ankyrin_rpt"/>
</dbReference>
<reference evidence="5" key="1">
    <citation type="submission" date="2016-04" db="EMBL/GenBank/DDBJ databases">
        <title>Exploring the genomic information of specific uncultured soil bacteria through a new metagenomic library-based strategy.</title>
        <authorList>
            <person name="Liu Y."/>
            <person name="Zhang R."/>
        </authorList>
    </citation>
    <scope>NUCLEOTIDE SEQUENCE</scope>
</reference>
<accession>A0A0N9HUB8</accession>
<dbReference type="Pfam" id="PF12796">
    <property type="entry name" value="Ank_2"/>
    <property type="match status" value="1"/>
</dbReference>
<dbReference type="SUPFAM" id="SSF48403">
    <property type="entry name" value="Ankyrin repeat"/>
    <property type="match status" value="1"/>
</dbReference>
<dbReference type="PANTHER" id="PTHR24171:SF8">
    <property type="entry name" value="BRCA1-ASSOCIATED RING DOMAIN PROTEIN 1"/>
    <property type="match status" value="1"/>
</dbReference>
<dbReference type="EMBL" id="KT342858">
    <property type="protein sequence ID" value="ALG05340.2"/>
    <property type="molecule type" value="Genomic_DNA"/>
</dbReference>
<protein>
    <submittedName>
        <fullName evidence="5">Ankyrin</fullName>
    </submittedName>
</protein>
<evidence type="ECO:0000256" key="2">
    <source>
        <dbReference type="ARBA" id="ARBA00023043"/>
    </source>
</evidence>
<dbReference type="GO" id="GO:0085020">
    <property type="term" value="P:protein K6-linked ubiquitination"/>
    <property type="evidence" value="ECO:0007669"/>
    <property type="project" value="TreeGrafter"/>
</dbReference>
<dbReference type="PANTHER" id="PTHR24171">
    <property type="entry name" value="ANKYRIN REPEAT DOMAIN-CONTAINING PROTEIN 39-RELATED"/>
    <property type="match status" value="1"/>
</dbReference>
<feature type="repeat" description="ANK" evidence="3">
    <location>
        <begin position="132"/>
        <end position="164"/>
    </location>
</feature>
<evidence type="ECO:0000256" key="4">
    <source>
        <dbReference type="SAM" id="SignalP"/>
    </source>
</evidence>
<dbReference type="Pfam" id="PF00023">
    <property type="entry name" value="Ank"/>
    <property type="match status" value="1"/>
</dbReference>
<dbReference type="PROSITE" id="PS50088">
    <property type="entry name" value="ANK_REPEAT"/>
    <property type="match status" value="3"/>
</dbReference>
<name>A0A0N9HUB8_9BACT</name>
<proteinExistence type="predicted"/>
<feature type="signal peptide" evidence="4">
    <location>
        <begin position="1"/>
        <end position="27"/>
    </location>
</feature>
<dbReference type="InterPro" id="IPR036770">
    <property type="entry name" value="Ankyrin_rpt-contain_sf"/>
</dbReference>
<keyword evidence="2 3" id="KW-0040">ANK repeat</keyword>
<gene>
    <name evidence="5" type="primary">arp</name>
    <name evidence="5" type="ORF">5H7_039</name>
</gene>
<organism evidence="5">
    <name type="scientific">uncultured bacterium 5H7</name>
    <dbReference type="NCBI Taxonomy" id="1701327"/>
    <lineage>
        <taxon>Bacteria</taxon>
        <taxon>environmental samples</taxon>
    </lineage>
</organism>
<evidence type="ECO:0000256" key="1">
    <source>
        <dbReference type="ARBA" id="ARBA00022737"/>
    </source>
</evidence>
<sequence>MSKLLAKTGIAFLAAAGVMTAAAPALAQYSQGYKFLEAIRKKDGTVVEEMLQTPGTTVINTRDVSSGEAALHIVTARRDLTWLTFLLAKGANANVRNSRGVTPLQLAVGMGFVEGVELLLAKGARTDEPDGTGETPLIAAVHRRDTGIMRLLLKAGANPDRADNSGRSARDYAALEGRGNPLLAEIETSAKPKAAQGQSRGSYGPSF</sequence>
<feature type="chain" id="PRO_5007779875" evidence="4">
    <location>
        <begin position="28"/>
        <end position="207"/>
    </location>
</feature>
<dbReference type="GO" id="GO:0004842">
    <property type="term" value="F:ubiquitin-protein transferase activity"/>
    <property type="evidence" value="ECO:0007669"/>
    <property type="project" value="TreeGrafter"/>
</dbReference>
<feature type="repeat" description="ANK" evidence="3">
    <location>
        <begin position="66"/>
        <end position="98"/>
    </location>
</feature>
<evidence type="ECO:0000256" key="3">
    <source>
        <dbReference type="PROSITE-ProRule" id="PRU00023"/>
    </source>
</evidence>
<keyword evidence="4" id="KW-0732">Signal</keyword>
<dbReference type="SMART" id="SM00248">
    <property type="entry name" value="ANK"/>
    <property type="match status" value="3"/>
</dbReference>
<evidence type="ECO:0000313" key="5">
    <source>
        <dbReference type="EMBL" id="ALG05340.2"/>
    </source>
</evidence>
<feature type="repeat" description="ANK" evidence="3">
    <location>
        <begin position="99"/>
        <end position="131"/>
    </location>
</feature>
<dbReference type="AlphaFoldDB" id="A0A0N9HUB8"/>
<dbReference type="PROSITE" id="PS50297">
    <property type="entry name" value="ANK_REP_REGION"/>
    <property type="match status" value="3"/>
</dbReference>
<keyword evidence="1" id="KW-0677">Repeat</keyword>
<dbReference type="Gene3D" id="1.25.40.20">
    <property type="entry name" value="Ankyrin repeat-containing domain"/>
    <property type="match status" value="1"/>
</dbReference>